<evidence type="ECO:0000256" key="1">
    <source>
        <dbReference type="SAM" id="Phobius"/>
    </source>
</evidence>
<evidence type="ECO:0008006" key="4">
    <source>
        <dbReference type="Google" id="ProtNLM"/>
    </source>
</evidence>
<evidence type="ECO:0000313" key="2">
    <source>
        <dbReference type="EMBL" id="KXV02521.1"/>
    </source>
</evidence>
<feature type="transmembrane region" description="Helical" evidence="1">
    <location>
        <begin position="12"/>
        <end position="32"/>
    </location>
</feature>
<reference evidence="2 3" key="1">
    <citation type="submission" date="2015-06" db="EMBL/GenBank/DDBJ databases">
        <title>Improved classification and identification of acetic acid bacteria using matrix-assisted laser desorption/ionization time-of-flight mass spectrometry; Gluconobacter nephelii and Gluconobacter uchimurae are later heterotypic synonyms of Gluconobacter japonicus and Gluconobacter oxydans, respectively.</title>
        <authorList>
            <person name="Li L."/>
            <person name="Cleenwerck I."/>
            <person name="De Vuyst L."/>
            <person name="Vandamme P."/>
        </authorList>
    </citation>
    <scope>NUCLEOTIDE SEQUENCE [LARGE SCALE GENOMIC DNA]</scope>
    <source>
        <strain evidence="2 3">LMG 1764</strain>
    </source>
</reference>
<sequence>MKHRRLSSGLGLLEILLALFIGGLIAAGVLLLHGDSNDTKLCNEQKEEMLDIVAAARFALNSQPDTSKLNAYTLGKSGLLPRKYAKSYGSGADTSQANWNGLVNAFGGPLYVFGVKYNGIAYVQIWVYNISKRQCISMVTQDYRGLSSSQSINFLHDSQGAAYTLADAELYCKDNNTNYLGYNFFM</sequence>
<protein>
    <recommendedName>
        <fullName evidence="4">Type 4 secretion system PilS N-terminal domain-containing protein</fullName>
    </recommendedName>
</protein>
<comment type="caution">
    <text evidence="2">The sequence shown here is derived from an EMBL/GenBank/DDBJ whole genome shotgun (WGS) entry which is preliminary data.</text>
</comment>
<name>A0A149QZ35_9PROT</name>
<dbReference type="PATRIC" id="fig|442.7.peg.2550"/>
<keyword evidence="1" id="KW-0472">Membrane</keyword>
<dbReference type="RefSeq" id="WP_062494002.1">
    <property type="nucleotide sequence ID" value="NZ_LHZB01000091.1"/>
</dbReference>
<dbReference type="Gene3D" id="3.30.1690.10">
    <property type="entry name" value="TcpA-like pilin"/>
    <property type="match status" value="1"/>
</dbReference>
<keyword evidence="1" id="KW-0812">Transmembrane</keyword>
<dbReference type="EMBL" id="LHZB01000091">
    <property type="protein sequence ID" value="KXV02521.1"/>
    <property type="molecule type" value="Genomic_DNA"/>
</dbReference>
<gene>
    <name evidence="2" type="ORF">AD929_02395</name>
</gene>
<dbReference type="Proteomes" id="UP000075573">
    <property type="component" value="Unassembled WGS sequence"/>
</dbReference>
<dbReference type="AlphaFoldDB" id="A0A149QZ35"/>
<evidence type="ECO:0000313" key="3">
    <source>
        <dbReference type="Proteomes" id="UP000075573"/>
    </source>
</evidence>
<proteinExistence type="predicted"/>
<accession>A0A149QZ35</accession>
<keyword evidence="1" id="KW-1133">Transmembrane helix</keyword>
<organism evidence="2 3">
    <name type="scientific">Gluconobacter potus</name>
    <dbReference type="NCBI Taxonomy" id="2724927"/>
    <lineage>
        <taxon>Bacteria</taxon>
        <taxon>Pseudomonadati</taxon>
        <taxon>Pseudomonadota</taxon>
        <taxon>Alphaproteobacteria</taxon>
        <taxon>Acetobacterales</taxon>
        <taxon>Acetobacteraceae</taxon>
        <taxon>Gluconobacter</taxon>
    </lineage>
</organism>